<evidence type="ECO:0000313" key="1">
    <source>
        <dbReference type="EMBL" id="AAF79751.1"/>
    </source>
</evidence>
<reference evidence="1" key="1">
    <citation type="submission" date="1999-09" db="EMBL/GenBank/DDBJ databases">
        <title>Genomic sequence for Arabidopsis thaliana BAC T30E16 from chromosome I.</title>
        <authorList>
            <person name="Chao Q."/>
            <person name="Brooks S."/>
            <person name="Buehler E."/>
            <person name="Dunn P."/>
            <person name="Khan S."/>
            <person name="Kim C."/>
            <person name="Shinn P."/>
            <person name="Altafi H."/>
            <person name="Araujo R."/>
            <person name="Conn L."/>
            <person name="Conway A.B."/>
            <person name="Gonzalez A."/>
            <person name="Hansen N.F."/>
            <person name="Huizar L."/>
            <person name="Kremenetskaia I."/>
            <person name="Lenz C."/>
            <person name="Li J."/>
            <person name="Liu S."/>
            <person name="Luros S."/>
            <person name="Rowley D."/>
            <person name="Schwartz J."/>
            <person name="Toriumi M."/>
            <person name="Vysotskaia V."/>
            <person name="Yu G."/>
            <person name="Davis R.W."/>
            <person name="Federspiel N.A."/>
            <person name="Theologis A."/>
            <person name="Ecker J.R."/>
        </authorList>
    </citation>
    <scope>NUCLEOTIDE SEQUENCE</scope>
</reference>
<name>Q9LQ57_ARATH</name>
<organism evidence="1">
    <name type="scientific">Arabidopsis thaliana</name>
    <name type="common">Mouse-ear cress</name>
    <dbReference type="NCBI Taxonomy" id="3702"/>
    <lineage>
        <taxon>Eukaryota</taxon>
        <taxon>Viridiplantae</taxon>
        <taxon>Streptophyta</taxon>
        <taxon>Embryophyta</taxon>
        <taxon>Tracheophyta</taxon>
        <taxon>Spermatophyta</taxon>
        <taxon>Magnoliopsida</taxon>
        <taxon>eudicotyledons</taxon>
        <taxon>Gunneridae</taxon>
        <taxon>Pentapetalae</taxon>
        <taxon>rosids</taxon>
        <taxon>malvids</taxon>
        <taxon>Brassicales</taxon>
        <taxon>Brassicaceae</taxon>
        <taxon>Camelineae</taxon>
        <taxon>Arabidopsis</taxon>
    </lineage>
</organism>
<reference key="2">
    <citation type="journal article" date="2000" name="Nature">
        <title>Sequence and analysis of chromosome 1 of the plant Arabidopsis thaliana.</title>
        <authorList>
            <person name="Theologis A."/>
            <person name="Ecker J.R."/>
            <person name="Palm C.J."/>
            <person name="Federspiel N.A."/>
            <person name="Kaul S."/>
            <person name="White O."/>
            <person name="Alonso J."/>
            <person name="Altafi H."/>
            <person name="Araujo R."/>
            <person name="Bowman C.L."/>
            <person name="Brooks S.Y."/>
            <person name="Buehler E."/>
            <person name="Chan A."/>
            <person name="Chao Q."/>
            <person name="Chen H."/>
            <person name="Cheuk R.F."/>
            <person name="Chin C.W."/>
            <person name="Chung M.K."/>
            <person name="Conn L."/>
            <person name="Conway A.B."/>
            <person name="Conway A.R."/>
            <person name="Creasy T.H."/>
            <person name="Dewar K."/>
            <person name="Dunn P."/>
            <person name="Etgu P."/>
            <person name="Feldblyum T.V."/>
            <person name="Feng J."/>
            <person name="Fong B."/>
            <person name="Fujii C.Y."/>
            <person name="Gill J.E."/>
            <person name="Goldsmith A.D."/>
            <person name="Haas B."/>
            <person name="Hansen N.F."/>
            <person name="Hughes B."/>
            <person name="Huizar L."/>
            <person name="Hunter J.L."/>
            <person name="Jenkins J."/>
            <person name="Johnson-Hopson C."/>
            <person name="Khan S."/>
            <person name="Khaykin E."/>
            <person name="Kim C.J."/>
            <person name="Koo H.L."/>
            <person name="Kremenetskaia I."/>
            <person name="Kurtz D.B."/>
            <person name="Kwan A."/>
            <person name="Lam B."/>
            <person name="Langin-Hooper S."/>
            <person name="Lee A."/>
            <person name="Lee J.M."/>
            <person name="Lenz C.A."/>
            <person name="Li J.H."/>
            <person name="Li Y."/>
            <person name="Lin X."/>
            <person name="Liu S.X."/>
            <person name="Liu Z.A."/>
            <person name="Luros J.S."/>
            <person name="Maiti R."/>
            <person name="Marziali A."/>
            <person name="Militscher J."/>
            <person name="Miranda M."/>
            <person name="Nguyen M."/>
            <person name="Nierman W.C."/>
            <person name="Osborne B.I."/>
            <person name="Pai G."/>
            <person name="Peterson J."/>
            <person name="Pham P.K."/>
            <person name="Rizzo M."/>
            <person name="Rooney T."/>
            <person name="Rowley D."/>
            <person name="Sakano H."/>
            <person name="Salzberg S.L."/>
            <person name="Schwartz J.R."/>
            <person name="Shinn P."/>
            <person name="Southwick A.M."/>
            <person name="Sun H."/>
            <person name="Tallon L.J."/>
            <person name="Tambunga G."/>
            <person name="Toriumi M.J."/>
            <person name="Town C.D."/>
            <person name="Utterback T."/>
            <person name="Van Aken S."/>
            <person name="Vaysberg M."/>
            <person name="Vysotskaia V.S."/>
            <person name="Walker M."/>
            <person name="Wu D."/>
            <person name="Yu G."/>
            <person name="Fraser C.M."/>
            <person name="Venter J.C."/>
            <person name="Davis R.W."/>
        </authorList>
    </citation>
    <scope>NUCLEOTIDE SEQUENCE [LARGE SCALE GENOMIC DNA]</scope>
    <source>
        <strain>cv. Columbia</strain>
    </source>
</reference>
<protein>
    <submittedName>
        <fullName evidence="1">T30E16.14</fullName>
    </submittedName>
</protein>
<accession>Q9LQ57</accession>
<dbReference type="EMBL" id="AC009317">
    <property type="protein sequence ID" value="AAF79751.1"/>
    <property type="molecule type" value="Genomic_DNA"/>
</dbReference>
<proteinExistence type="predicted"/>
<sequence>MEKCRTALIIETIDVKKKSRAKEIKILEDQVKSSRRLIGPKSATRHTTCLVFNFPFYLSIFSFRIQGMSHEMMYSL</sequence>
<reference evidence="1" key="3">
    <citation type="submission" date="2000-06" db="EMBL/GenBank/DDBJ databases">
        <authorList>
            <person name="Cheuk R."/>
            <person name="Shinn P."/>
            <person name="Brooks S."/>
            <person name="Buehler E."/>
            <person name="Chao Q."/>
            <person name="Johnson-Hopson C."/>
            <person name="Khan S."/>
            <person name="Kim C."/>
            <person name="Altafi H."/>
            <person name="Bei B."/>
            <person name="Chin C."/>
            <person name="Chiou J."/>
            <person name="Choi E."/>
            <person name="Conn L."/>
            <person name="Conway A."/>
            <person name="Gonzalez A."/>
            <person name="Hansen N."/>
            <person name="Howing B."/>
            <person name="Koo T."/>
            <person name="Lam B."/>
            <person name="Lee J."/>
            <person name="Lenz C."/>
            <person name="Li J."/>
            <person name="Liu A."/>
            <person name="Liu J."/>
            <person name="Liu S."/>
            <person name="Mukharsky N."/>
            <person name="Nguyen M."/>
            <person name="Palm C."/>
            <person name="Pham P."/>
            <person name="Sakano H."/>
            <person name="Schwartz J."/>
            <person name="Southwick A."/>
            <person name="Thaveri A."/>
            <person name="Toriumi M."/>
            <person name="Vaysberg M."/>
            <person name="Yu G."/>
            <person name="Davis R."/>
            <person name="Federspiel N."/>
            <person name="Theologis A."/>
            <person name="Ecker J."/>
        </authorList>
    </citation>
    <scope>NUCLEOTIDE SEQUENCE</scope>
</reference>
<dbReference type="AlphaFoldDB" id="Q9LQ57"/>